<evidence type="ECO:0000256" key="4">
    <source>
        <dbReference type="SAM" id="MobiDB-lite"/>
    </source>
</evidence>
<organism evidence="7 8">
    <name type="scientific">Agromyces ramosus</name>
    <dbReference type="NCBI Taxonomy" id="33879"/>
    <lineage>
        <taxon>Bacteria</taxon>
        <taxon>Bacillati</taxon>
        <taxon>Actinomycetota</taxon>
        <taxon>Actinomycetes</taxon>
        <taxon>Micrococcales</taxon>
        <taxon>Microbacteriaceae</taxon>
        <taxon>Agromyces</taxon>
    </lineage>
</organism>
<feature type="compositionally biased region" description="Low complexity" evidence="4">
    <location>
        <begin position="10"/>
        <end position="23"/>
    </location>
</feature>
<evidence type="ECO:0000256" key="3">
    <source>
        <dbReference type="ARBA" id="ARBA00023295"/>
    </source>
</evidence>
<dbReference type="InterPro" id="IPR051913">
    <property type="entry name" value="GH2_Domain-Containing"/>
</dbReference>
<dbReference type="Gene3D" id="2.60.40.10">
    <property type="entry name" value="Immunoglobulins"/>
    <property type="match status" value="1"/>
</dbReference>
<evidence type="ECO:0000313" key="7">
    <source>
        <dbReference type="EMBL" id="MDQ0893530.1"/>
    </source>
</evidence>
<dbReference type="PANTHER" id="PTHR42732:SF3">
    <property type="entry name" value="HYDROLASE"/>
    <property type="match status" value="1"/>
</dbReference>
<evidence type="ECO:0000259" key="6">
    <source>
        <dbReference type="Pfam" id="PF02837"/>
    </source>
</evidence>
<dbReference type="PANTHER" id="PTHR42732">
    <property type="entry name" value="BETA-GALACTOSIDASE"/>
    <property type="match status" value="1"/>
</dbReference>
<dbReference type="EMBL" id="JAUSYY010000001">
    <property type="protein sequence ID" value="MDQ0893530.1"/>
    <property type="molecule type" value="Genomic_DNA"/>
</dbReference>
<accession>A0ABU0R637</accession>
<dbReference type="InterPro" id="IPR013783">
    <property type="entry name" value="Ig-like_fold"/>
</dbReference>
<feature type="domain" description="Glycoside hydrolase family 2 immunoglobulin-like beta-sandwich" evidence="5">
    <location>
        <begin position="239"/>
        <end position="290"/>
    </location>
</feature>
<feature type="region of interest" description="Disordered" evidence="4">
    <location>
        <begin position="320"/>
        <end position="395"/>
    </location>
</feature>
<dbReference type="InterPro" id="IPR006104">
    <property type="entry name" value="Glyco_hydro_2_N"/>
</dbReference>
<keyword evidence="3" id="KW-0326">Glycosidase</keyword>
<protein>
    <submittedName>
        <fullName evidence="7">Beta-galactosidase/beta-glucuronidase</fullName>
    </submittedName>
</protein>
<evidence type="ECO:0000259" key="5">
    <source>
        <dbReference type="Pfam" id="PF00703"/>
    </source>
</evidence>
<dbReference type="InterPro" id="IPR008979">
    <property type="entry name" value="Galactose-bd-like_sf"/>
</dbReference>
<feature type="domain" description="Glycosyl hydrolases family 2 sugar binding" evidence="6">
    <location>
        <begin position="73"/>
        <end position="146"/>
    </location>
</feature>
<dbReference type="Pfam" id="PF00703">
    <property type="entry name" value="Glyco_hydro_2"/>
    <property type="match status" value="1"/>
</dbReference>
<comment type="caution">
    <text evidence="7">The sequence shown here is derived from an EMBL/GenBank/DDBJ whole genome shotgun (WGS) entry which is preliminary data.</text>
</comment>
<feature type="region of interest" description="Disordered" evidence="4">
    <location>
        <begin position="1"/>
        <end position="38"/>
    </location>
</feature>
<keyword evidence="8" id="KW-1185">Reference proteome</keyword>
<dbReference type="SUPFAM" id="SSF49303">
    <property type="entry name" value="beta-Galactosidase/glucuronidase domain"/>
    <property type="match status" value="1"/>
</dbReference>
<reference evidence="7 8" key="1">
    <citation type="submission" date="2023-07" db="EMBL/GenBank/DDBJ databases">
        <title>Comparative genomics of wheat-associated soil bacteria to identify genetic determinants of phenazine resistance.</title>
        <authorList>
            <person name="Mouncey N."/>
        </authorList>
    </citation>
    <scope>NUCLEOTIDE SEQUENCE [LARGE SCALE GENOMIC DNA]</scope>
    <source>
        <strain evidence="7 8">V3I3</strain>
    </source>
</reference>
<comment type="similarity">
    <text evidence="1">Belongs to the glycosyl hydrolase 2 family.</text>
</comment>
<dbReference type="InterPro" id="IPR036156">
    <property type="entry name" value="Beta-gal/glucu_dom_sf"/>
</dbReference>
<feature type="compositionally biased region" description="Basic residues" evidence="4">
    <location>
        <begin position="330"/>
        <end position="344"/>
    </location>
</feature>
<gene>
    <name evidence="7" type="ORF">QFZ26_001085</name>
</gene>
<sequence>MTDTLDRAELAPAAPDASATGVAVPKPEYPRPDRDRSDRWMTLNGPWRFSSIDGDAEITVPFAWETAASGIARTWLEQATYRRDVSVPVEWADARVVLCFGAVHHRAVVSIGGVVVGEHVGGTTSFEFDVTDAAPAGSTVELRVEVEAPADKRAIPHGKQRSIPRDDYDGVSFTPSSGIWQSVWLEARGRTYLESVALRGDSLSSIAITGRLVGDSPAGARVVARVVEGSDTGESIELVAEADGSVRGELPLRHPRLWSPADPHLYAVEFTTGDGASAAADRVVVTTGLRSIETRGEHVLLNGERMYFRGVLDQGYWPDNRTHRADGCRAPRRSRPRTGSRLHARAQAPQVRGAALAPSGRPHGPARVGGAAVPEPFQRRGSRRVRSAARADGRA</sequence>
<dbReference type="Pfam" id="PF02837">
    <property type="entry name" value="Glyco_hydro_2_N"/>
    <property type="match status" value="1"/>
</dbReference>
<dbReference type="Gene3D" id="2.60.120.260">
    <property type="entry name" value="Galactose-binding domain-like"/>
    <property type="match status" value="1"/>
</dbReference>
<proteinExistence type="inferred from homology"/>
<feature type="compositionally biased region" description="Basic and acidic residues" evidence="4">
    <location>
        <begin position="28"/>
        <end position="38"/>
    </location>
</feature>
<dbReference type="SUPFAM" id="SSF49785">
    <property type="entry name" value="Galactose-binding domain-like"/>
    <property type="match status" value="1"/>
</dbReference>
<evidence type="ECO:0000313" key="8">
    <source>
        <dbReference type="Proteomes" id="UP001239083"/>
    </source>
</evidence>
<feature type="compositionally biased region" description="Basic and acidic residues" evidence="4">
    <location>
        <begin position="320"/>
        <end position="329"/>
    </location>
</feature>
<evidence type="ECO:0000256" key="2">
    <source>
        <dbReference type="ARBA" id="ARBA00022801"/>
    </source>
</evidence>
<name>A0ABU0R637_9MICO</name>
<evidence type="ECO:0000256" key="1">
    <source>
        <dbReference type="ARBA" id="ARBA00007401"/>
    </source>
</evidence>
<dbReference type="Proteomes" id="UP001239083">
    <property type="component" value="Unassembled WGS sequence"/>
</dbReference>
<dbReference type="InterPro" id="IPR006102">
    <property type="entry name" value="Ig-like_GH2"/>
</dbReference>
<keyword evidence="2" id="KW-0378">Hydrolase</keyword>